<dbReference type="Pfam" id="PF00691">
    <property type="entry name" value="OmpA"/>
    <property type="match status" value="1"/>
</dbReference>
<evidence type="ECO:0000313" key="6">
    <source>
        <dbReference type="EMBL" id="MFD0738105.1"/>
    </source>
</evidence>
<name>A0ABW2YI68_9GAMM</name>
<comment type="caution">
    <text evidence="6">The sequence shown here is derived from an EMBL/GenBank/DDBJ whole genome shotgun (WGS) entry which is preliminary data.</text>
</comment>
<proteinExistence type="predicted"/>
<keyword evidence="7" id="KW-1185">Reference proteome</keyword>
<dbReference type="InterPro" id="IPR006665">
    <property type="entry name" value="OmpA-like"/>
</dbReference>
<dbReference type="InterPro" id="IPR036737">
    <property type="entry name" value="OmpA-like_sf"/>
</dbReference>
<dbReference type="InterPro" id="IPR006664">
    <property type="entry name" value="OMP_bac"/>
</dbReference>
<dbReference type="EMBL" id="JBHTIH010000002">
    <property type="protein sequence ID" value="MFD0738105.1"/>
    <property type="molecule type" value="Genomic_DNA"/>
</dbReference>
<evidence type="ECO:0000256" key="4">
    <source>
        <dbReference type="PROSITE-ProRule" id="PRU00473"/>
    </source>
</evidence>
<dbReference type="PRINTS" id="PR01021">
    <property type="entry name" value="OMPADOMAIN"/>
</dbReference>
<keyword evidence="3" id="KW-0998">Cell outer membrane</keyword>
<organism evidence="6 7">
    <name type="scientific">Lysobacter koreensis</name>
    <dbReference type="NCBI Taxonomy" id="266122"/>
    <lineage>
        <taxon>Bacteria</taxon>
        <taxon>Pseudomonadati</taxon>
        <taxon>Pseudomonadota</taxon>
        <taxon>Gammaproteobacteria</taxon>
        <taxon>Lysobacterales</taxon>
        <taxon>Lysobacteraceae</taxon>
        <taxon>Lysobacter</taxon>
    </lineage>
</organism>
<evidence type="ECO:0000256" key="2">
    <source>
        <dbReference type="ARBA" id="ARBA00023136"/>
    </source>
</evidence>
<evidence type="ECO:0000259" key="5">
    <source>
        <dbReference type="PROSITE" id="PS51123"/>
    </source>
</evidence>
<dbReference type="PROSITE" id="PS51123">
    <property type="entry name" value="OMPA_2"/>
    <property type="match status" value="1"/>
</dbReference>
<dbReference type="CDD" id="cd07185">
    <property type="entry name" value="OmpA_C-like"/>
    <property type="match status" value="1"/>
</dbReference>
<dbReference type="Pfam" id="PF13441">
    <property type="entry name" value="Gly-zipper_YMGG"/>
    <property type="match status" value="1"/>
</dbReference>
<dbReference type="RefSeq" id="WP_386811047.1">
    <property type="nucleotide sequence ID" value="NZ_JBHTIH010000002.1"/>
</dbReference>
<evidence type="ECO:0000256" key="3">
    <source>
        <dbReference type="ARBA" id="ARBA00023237"/>
    </source>
</evidence>
<comment type="subcellular location">
    <subcellularLocation>
        <location evidence="1">Cell outer membrane</location>
    </subcellularLocation>
</comment>
<feature type="domain" description="OmpA-like" evidence="5">
    <location>
        <begin position="119"/>
        <end position="236"/>
    </location>
</feature>
<dbReference type="SUPFAM" id="SSF103088">
    <property type="entry name" value="OmpA-like"/>
    <property type="match status" value="1"/>
</dbReference>
<dbReference type="PANTHER" id="PTHR30329:SF21">
    <property type="entry name" value="LIPOPROTEIN YIAD-RELATED"/>
    <property type="match status" value="1"/>
</dbReference>
<gene>
    <name evidence="6" type="ORF">ACFQZQ_02210</name>
</gene>
<accession>A0ABW2YI68</accession>
<keyword evidence="2 4" id="KW-0472">Membrane</keyword>
<evidence type="ECO:0000313" key="7">
    <source>
        <dbReference type="Proteomes" id="UP001597090"/>
    </source>
</evidence>
<dbReference type="InterPro" id="IPR050330">
    <property type="entry name" value="Bact_OuterMem_StrucFunc"/>
</dbReference>
<protein>
    <submittedName>
        <fullName evidence="6">OmpA family protein</fullName>
    </submittedName>
</protein>
<evidence type="ECO:0000256" key="1">
    <source>
        <dbReference type="ARBA" id="ARBA00004442"/>
    </source>
</evidence>
<dbReference type="InterPro" id="IPR027367">
    <property type="entry name" value="Gly-zipper_YMGG"/>
</dbReference>
<reference evidence="7" key="1">
    <citation type="journal article" date="2019" name="Int. J. Syst. Evol. Microbiol.">
        <title>The Global Catalogue of Microorganisms (GCM) 10K type strain sequencing project: providing services to taxonomists for standard genome sequencing and annotation.</title>
        <authorList>
            <consortium name="The Broad Institute Genomics Platform"/>
            <consortium name="The Broad Institute Genome Sequencing Center for Infectious Disease"/>
            <person name="Wu L."/>
            <person name="Ma J."/>
        </authorList>
    </citation>
    <scope>NUCLEOTIDE SEQUENCE [LARGE SCALE GENOMIC DNA]</scope>
    <source>
        <strain evidence="7">CCUG 55491</strain>
    </source>
</reference>
<dbReference type="Gene3D" id="3.30.1330.60">
    <property type="entry name" value="OmpA-like domain"/>
    <property type="match status" value="1"/>
</dbReference>
<dbReference type="PROSITE" id="PS51257">
    <property type="entry name" value="PROKAR_LIPOPROTEIN"/>
    <property type="match status" value="1"/>
</dbReference>
<dbReference type="Proteomes" id="UP001597090">
    <property type="component" value="Unassembled WGS sequence"/>
</dbReference>
<dbReference type="PANTHER" id="PTHR30329">
    <property type="entry name" value="STATOR ELEMENT OF FLAGELLAR MOTOR COMPLEX"/>
    <property type="match status" value="1"/>
</dbReference>
<sequence>MKTQIKLAMAAAVMTALVAGCATGGGGYYGGQPQQYPDQSRPQDNDNNRTQKGAIIGAVAGAVAGLLSGDDATERRQRALVGAGVGGLAGGAIGNYQDRQERALRERMAGTGVDVVRQGDNITLNMPSNITFAFNSSSLEPQFYNVLDGVASTLTEYNQTIVEVAGHTDSVGSDGYNQTLSVQRANSVGNYLMGKGLMRERFIITGAGESRPVASNETDSGRAQNRRVEITLVPVRS</sequence>